<evidence type="ECO:0000313" key="2">
    <source>
        <dbReference type="Proteomes" id="UP000886817"/>
    </source>
</evidence>
<evidence type="ECO:0000313" key="1">
    <source>
        <dbReference type="EMBL" id="HIX59929.1"/>
    </source>
</evidence>
<protein>
    <submittedName>
        <fullName evidence="1">Uncharacterized protein</fullName>
    </submittedName>
</protein>
<accession>A0A9D1WJ68</accession>
<gene>
    <name evidence="1" type="ORF">IAA45_09485</name>
</gene>
<reference evidence="1" key="2">
    <citation type="submission" date="2021-04" db="EMBL/GenBank/DDBJ databases">
        <authorList>
            <person name="Gilroy R."/>
        </authorList>
    </citation>
    <scope>NUCLEOTIDE SEQUENCE</scope>
    <source>
        <strain evidence="1">ChiSjej1B19-8411</strain>
    </source>
</reference>
<dbReference type="EMBL" id="DXEX01000203">
    <property type="protein sequence ID" value="HIX59929.1"/>
    <property type="molecule type" value="Genomic_DNA"/>
</dbReference>
<proteinExistence type="predicted"/>
<feature type="non-terminal residue" evidence="1">
    <location>
        <position position="81"/>
    </location>
</feature>
<reference evidence="1" key="1">
    <citation type="journal article" date="2021" name="PeerJ">
        <title>Extensive microbial diversity within the chicken gut microbiome revealed by metagenomics and culture.</title>
        <authorList>
            <person name="Gilroy R."/>
            <person name="Ravi A."/>
            <person name="Getino M."/>
            <person name="Pursley I."/>
            <person name="Horton D.L."/>
            <person name="Alikhan N.F."/>
            <person name="Baker D."/>
            <person name="Gharbi K."/>
            <person name="Hall N."/>
            <person name="Watson M."/>
            <person name="Adriaenssens E.M."/>
            <person name="Foster-Nyarko E."/>
            <person name="Jarju S."/>
            <person name="Secka A."/>
            <person name="Antonio M."/>
            <person name="Oren A."/>
            <person name="Chaudhuri R.R."/>
            <person name="La Ragione R."/>
            <person name="Hildebrand F."/>
            <person name="Pallen M.J."/>
        </authorList>
    </citation>
    <scope>NUCLEOTIDE SEQUENCE</scope>
    <source>
        <strain evidence="1">ChiSjej1B19-8411</strain>
    </source>
</reference>
<comment type="caution">
    <text evidence="1">The sequence shown here is derived from an EMBL/GenBank/DDBJ whole genome shotgun (WGS) entry which is preliminary data.</text>
</comment>
<organism evidence="1 2">
    <name type="scientific">Candidatus Blautia gallistercoris</name>
    <dbReference type="NCBI Taxonomy" id="2838490"/>
    <lineage>
        <taxon>Bacteria</taxon>
        <taxon>Bacillati</taxon>
        <taxon>Bacillota</taxon>
        <taxon>Clostridia</taxon>
        <taxon>Lachnospirales</taxon>
        <taxon>Lachnospiraceae</taxon>
        <taxon>Blautia</taxon>
    </lineage>
</organism>
<name>A0A9D1WJ68_9FIRM</name>
<dbReference type="AlphaFoldDB" id="A0A9D1WJ68"/>
<dbReference type="Proteomes" id="UP000886817">
    <property type="component" value="Unassembled WGS sequence"/>
</dbReference>
<sequence length="81" mass="9062">MPGLKENLDCPRRMVVFAVFDIIDKMDGEYEKAMAGDIKAKVKVLGKISEYAFAVTEVTLETSILHISLLQTIEGLTEEEK</sequence>